<organism evidence="2 3">
    <name type="scientific">Fusarium tricinctum</name>
    <dbReference type="NCBI Taxonomy" id="61284"/>
    <lineage>
        <taxon>Eukaryota</taxon>
        <taxon>Fungi</taxon>
        <taxon>Dikarya</taxon>
        <taxon>Ascomycota</taxon>
        <taxon>Pezizomycotina</taxon>
        <taxon>Sordariomycetes</taxon>
        <taxon>Hypocreomycetidae</taxon>
        <taxon>Hypocreales</taxon>
        <taxon>Nectriaceae</taxon>
        <taxon>Fusarium</taxon>
        <taxon>Fusarium tricinctum species complex</taxon>
    </lineage>
</organism>
<comment type="caution">
    <text evidence="2">The sequence shown here is derived from an EMBL/GenBank/DDBJ whole genome shotgun (WGS) entry which is preliminary data.</text>
</comment>
<evidence type="ECO:0000256" key="1">
    <source>
        <dbReference type="SAM" id="Phobius"/>
    </source>
</evidence>
<dbReference type="GO" id="GO:0016020">
    <property type="term" value="C:membrane"/>
    <property type="evidence" value="ECO:0007669"/>
    <property type="project" value="InterPro"/>
</dbReference>
<dbReference type="OrthoDB" id="426293at2759"/>
<feature type="transmembrane region" description="Helical" evidence="1">
    <location>
        <begin position="811"/>
        <end position="829"/>
    </location>
</feature>
<proteinExistence type="predicted"/>
<keyword evidence="1" id="KW-0812">Transmembrane</keyword>
<evidence type="ECO:0000313" key="3">
    <source>
        <dbReference type="Proteomes" id="UP000813427"/>
    </source>
</evidence>
<dbReference type="GO" id="GO:0046873">
    <property type="term" value="F:metal ion transmembrane transporter activity"/>
    <property type="evidence" value="ECO:0007669"/>
    <property type="project" value="InterPro"/>
</dbReference>
<dbReference type="Proteomes" id="UP000813427">
    <property type="component" value="Unassembled WGS sequence"/>
</dbReference>
<keyword evidence="3" id="KW-1185">Reference proteome</keyword>
<accession>A0A8K0S6D8</accession>
<sequence length="831" mass="95244">MDSNVQAQCLDLIRGIKSVNEKQNELLEKLVTLMADSTVKQPYGEKKRFGRNGTPLNASAQDTKVQVDEAIVSYEGTDDNLGTAAQQDEHLMNIVHFAPDSFKTRLQLFSIGNSDPRIRSQSHLVQYYNVDAVVNATPAWKYWYPSDWRTKYGENNPISPVPGFMPWWHLVRGQDKNWYHIDDIEYEYPIRHVDDNSTTNWECLDIPYSHLPATEQLDNATQEISIKNMADTGLAKRQREDIRQSIGDIFAVPQDGRLPLAFHTGELRQLNQYCSVGDDSGRMLYDYLASAHKLLEKLYRFTIIDITAPGGSVNAVYDGHRSLDSSRTNQLSSHVEIPAYWAMVHPALQRESDGFVAYPSVIKNLTRQDFNHSGQWCRVIQLSGLAEIAAGLAEDPSPSLEAKSVWRLLFNDHRLNPDMRLAFHNIMKQHLFCQSATKALRNSVKAPWREFHMSWYQLCAKPDDATIAESTWKFGRLYGSGRHFVRQQAFTIGCSYQDSVPSRGRSTSENFWTILIMKPPWGKADPVYPPKASLRNASPRGNVQYCSEDVMLDAIRTNMRRAAEDWSSVQVALSPIIDHDPLFLDPNQHDNLLFDDDTFSRSRRYFWVVSCLESFQAVIDDAVEEWEKFCAEWPDMMMGIDPADESSTTETSQEMTRRVLDEIETQVDRLRDISARFESSRDKTKVLREGLFSASGVIESRVSTRLGENVKLLTYVSIFYLPLSFCVALWSTNEDYARPMLVLTAVLVAAATFIIVANLRNMASVCSVAYRGIKRRIVRRMHASENDEWMKRATAFEGYRPERLEVEPSEWYILYFVIYSMVSRVGSWFRR</sequence>
<dbReference type="Pfam" id="PF01544">
    <property type="entry name" value="CorA"/>
    <property type="match status" value="1"/>
</dbReference>
<protein>
    <submittedName>
        <fullName evidence="2">Uncharacterized protein</fullName>
    </submittedName>
</protein>
<feature type="transmembrane region" description="Helical" evidence="1">
    <location>
        <begin position="740"/>
        <end position="759"/>
    </location>
</feature>
<keyword evidence="1" id="KW-1133">Transmembrane helix</keyword>
<dbReference type="AlphaFoldDB" id="A0A8K0S6D8"/>
<feature type="transmembrane region" description="Helical" evidence="1">
    <location>
        <begin position="712"/>
        <end position="731"/>
    </location>
</feature>
<evidence type="ECO:0000313" key="2">
    <source>
        <dbReference type="EMBL" id="KAH7256228.1"/>
    </source>
</evidence>
<dbReference type="EMBL" id="JAGPXF010000002">
    <property type="protein sequence ID" value="KAH7256228.1"/>
    <property type="molecule type" value="Genomic_DNA"/>
</dbReference>
<reference evidence="2" key="1">
    <citation type="journal article" date="2021" name="Nat. Commun.">
        <title>Genetic determinants of endophytism in the Arabidopsis root mycobiome.</title>
        <authorList>
            <person name="Mesny F."/>
            <person name="Miyauchi S."/>
            <person name="Thiergart T."/>
            <person name="Pickel B."/>
            <person name="Atanasova L."/>
            <person name="Karlsson M."/>
            <person name="Huettel B."/>
            <person name="Barry K.W."/>
            <person name="Haridas S."/>
            <person name="Chen C."/>
            <person name="Bauer D."/>
            <person name="Andreopoulos W."/>
            <person name="Pangilinan J."/>
            <person name="LaButti K."/>
            <person name="Riley R."/>
            <person name="Lipzen A."/>
            <person name="Clum A."/>
            <person name="Drula E."/>
            <person name="Henrissat B."/>
            <person name="Kohler A."/>
            <person name="Grigoriev I.V."/>
            <person name="Martin F.M."/>
            <person name="Hacquard S."/>
        </authorList>
    </citation>
    <scope>NUCLEOTIDE SEQUENCE</scope>
    <source>
        <strain evidence="2">MPI-SDFR-AT-0068</strain>
    </source>
</reference>
<gene>
    <name evidence="2" type="ORF">BKA59DRAFT_507143</name>
</gene>
<keyword evidence="1" id="KW-0472">Membrane</keyword>
<dbReference type="InterPro" id="IPR002523">
    <property type="entry name" value="MgTranspt_CorA/ZnTranspt_ZntB"/>
</dbReference>
<name>A0A8K0S6D8_9HYPO</name>